<feature type="compositionally biased region" description="Polar residues" evidence="1">
    <location>
        <begin position="225"/>
        <end position="236"/>
    </location>
</feature>
<dbReference type="OrthoDB" id="3205748at2759"/>
<reference evidence="2" key="1">
    <citation type="submission" date="2018-04" db="EMBL/GenBank/DDBJ databases">
        <title>Whole genome sequencing of Hypsizygus marmoreus.</title>
        <authorList>
            <person name="Choi I.-G."/>
            <person name="Min B."/>
            <person name="Kim J.-G."/>
            <person name="Kim S."/>
            <person name="Oh Y.-L."/>
            <person name="Kong W.-S."/>
            <person name="Park H."/>
            <person name="Jeong J."/>
            <person name="Song E.-S."/>
        </authorList>
    </citation>
    <scope>NUCLEOTIDE SEQUENCE [LARGE SCALE GENOMIC DNA]</scope>
    <source>
        <strain evidence="2">51987-8</strain>
    </source>
</reference>
<evidence type="ECO:0000256" key="1">
    <source>
        <dbReference type="SAM" id="MobiDB-lite"/>
    </source>
</evidence>
<name>A0A369K4M3_HYPMA</name>
<feature type="region of interest" description="Disordered" evidence="1">
    <location>
        <begin position="411"/>
        <end position="435"/>
    </location>
</feature>
<dbReference type="EMBL" id="LUEZ02000040">
    <property type="protein sequence ID" value="RDB25826.1"/>
    <property type="molecule type" value="Genomic_DNA"/>
</dbReference>
<feature type="region of interest" description="Disordered" evidence="1">
    <location>
        <begin position="63"/>
        <end position="94"/>
    </location>
</feature>
<feature type="non-terminal residue" evidence="2">
    <location>
        <position position="1"/>
    </location>
</feature>
<evidence type="ECO:0000313" key="3">
    <source>
        <dbReference type="Proteomes" id="UP000076154"/>
    </source>
</evidence>
<feature type="region of interest" description="Disordered" evidence="1">
    <location>
        <begin position="304"/>
        <end position="344"/>
    </location>
</feature>
<accession>A0A369K4M3</accession>
<dbReference type="STRING" id="39966.A0A369K4M3"/>
<dbReference type="Proteomes" id="UP000076154">
    <property type="component" value="Unassembled WGS sequence"/>
</dbReference>
<comment type="caution">
    <text evidence="2">The sequence shown here is derived from an EMBL/GenBank/DDBJ whole genome shotgun (WGS) entry which is preliminary data.</text>
</comment>
<organism evidence="2 3">
    <name type="scientific">Hypsizygus marmoreus</name>
    <name type="common">White beech mushroom</name>
    <name type="synonym">Agaricus marmoreus</name>
    <dbReference type="NCBI Taxonomy" id="39966"/>
    <lineage>
        <taxon>Eukaryota</taxon>
        <taxon>Fungi</taxon>
        <taxon>Dikarya</taxon>
        <taxon>Basidiomycota</taxon>
        <taxon>Agaricomycotina</taxon>
        <taxon>Agaricomycetes</taxon>
        <taxon>Agaricomycetidae</taxon>
        <taxon>Agaricales</taxon>
        <taxon>Tricholomatineae</taxon>
        <taxon>Lyophyllaceae</taxon>
        <taxon>Hypsizygus</taxon>
    </lineage>
</organism>
<dbReference type="InParanoid" id="A0A369K4M3"/>
<feature type="compositionally biased region" description="Low complexity" evidence="1">
    <location>
        <begin position="304"/>
        <end position="318"/>
    </location>
</feature>
<sequence length="435" mass="48597">LHFYHPPRSQLPSSVSQKLSLCPLSESRTFHNSRPPQSMAKKVGGSGMYIHFDPNKVVLPPIFGGPSPHIHHTSGLSHGSKRKRDEDIPASSTPFSNFEKVLQRATENEVTYAVPEEATGSNGKRAKGTYHEPVKKDRLRTFENRDHLMTALRDAFKAGPDVDFAGTYRVHDPGVTHRQRIQTITHEIWKSTGYRFTVKDHPRTKSGHKTRLWCSQDVSHKSKASKTSQKPRTSSDGVVLAKTRYPCRSGLLVSSREEPEPDTVFVIVRMHHHVAHEPYYDNTLPPEMTQSIWESMGWGQNRNSAVAASDASESASGDESSEDETTELGYPQAGSSHGANLPIIPPLPLTPEVYQQRMRHHIDTIRDFCDGLEYQLPFNDFRMLEVLETEGAQFLDLVHNCLELEGRLKTSSAPTEENLETGITGNADMSVTNAA</sequence>
<keyword evidence="3" id="KW-1185">Reference proteome</keyword>
<evidence type="ECO:0000313" key="2">
    <source>
        <dbReference type="EMBL" id="RDB25826.1"/>
    </source>
</evidence>
<proteinExistence type="predicted"/>
<feature type="region of interest" description="Disordered" evidence="1">
    <location>
        <begin position="200"/>
        <end position="237"/>
    </location>
</feature>
<dbReference type="AlphaFoldDB" id="A0A369K4M3"/>
<protein>
    <submittedName>
        <fullName evidence="2">Uncharacterized protein</fullName>
    </submittedName>
</protein>
<gene>
    <name evidence="2" type="ORF">Hypma_006297</name>
</gene>